<dbReference type="PANTHER" id="PTHR43053">
    <property type="entry name" value="GLYCOSIDASE FAMILY 31"/>
    <property type="match status" value="1"/>
</dbReference>
<evidence type="ECO:0000256" key="1">
    <source>
        <dbReference type="ARBA" id="ARBA00022801"/>
    </source>
</evidence>
<keyword evidence="3" id="KW-0732">Signal</keyword>
<evidence type="ECO:0000313" key="4">
    <source>
        <dbReference type="EMBL" id="SKC59886.1"/>
    </source>
</evidence>
<dbReference type="GO" id="GO:0004557">
    <property type="term" value="F:alpha-galactosidase activity"/>
    <property type="evidence" value="ECO:0007669"/>
    <property type="project" value="InterPro"/>
</dbReference>
<keyword evidence="1" id="KW-0378">Hydrolase</keyword>
<evidence type="ECO:0000256" key="2">
    <source>
        <dbReference type="ARBA" id="ARBA00023295"/>
    </source>
</evidence>
<protein>
    <submittedName>
        <fullName evidence="4">Alpha-galactosidase</fullName>
    </submittedName>
</protein>
<dbReference type="InterPro" id="IPR050985">
    <property type="entry name" value="Alpha-glycosidase_related"/>
</dbReference>
<dbReference type="Proteomes" id="UP000190341">
    <property type="component" value="Unassembled WGS sequence"/>
</dbReference>
<dbReference type="STRING" id="428993.SAMN06296058_1462"/>
<keyword evidence="5" id="KW-1185">Reference proteome</keyword>
<dbReference type="Pfam" id="PF02065">
    <property type="entry name" value="Melibiase"/>
    <property type="match status" value="1"/>
</dbReference>
<dbReference type="RefSeq" id="WP_079723760.1">
    <property type="nucleotide sequence ID" value="NZ_BMCL01000002.1"/>
</dbReference>
<proteinExistence type="predicted"/>
<dbReference type="SUPFAM" id="SSF51445">
    <property type="entry name" value="(Trans)glycosidases"/>
    <property type="match status" value="1"/>
</dbReference>
<organism evidence="4 5">
    <name type="scientific">Pseudoxanthomonas indica</name>
    <dbReference type="NCBI Taxonomy" id="428993"/>
    <lineage>
        <taxon>Bacteria</taxon>
        <taxon>Pseudomonadati</taxon>
        <taxon>Pseudomonadota</taxon>
        <taxon>Gammaproteobacteria</taxon>
        <taxon>Lysobacterales</taxon>
        <taxon>Lysobacteraceae</taxon>
        <taxon>Pseudoxanthomonas</taxon>
    </lineage>
</organism>
<dbReference type="PROSITE" id="PS51318">
    <property type="entry name" value="TAT"/>
    <property type="match status" value="1"/>
</dbReference>
<sequence>MPVTLGRRSVLKLVSGSVAWAVLPGATAATINPGNAARVVAQSGSLAIAFDRDLRTCLAWQGQAINDYAASETLLIKDAAAIERFAFTGEKVLGARDPRHGAGRRHVVSGRSEQGVEKTVTVTFYERYPGMALLQTTYTNRGAEALEVAGWRNAAHALADAPEGFWSFSGATHTDRRDWVQPMTAGFAQRNTLGMDSSDYGGGTPVANIWRRDVGLAVGHVAPIPRLIDLPVSKTATGADIAVESNQPVTLAPGASLTSELTFLCVHKGDHFAPLVHYKRFMEDQGIQGPEVPASTFDPIWCAWGYERDFTIEQVLGTLPKVREMGFEWAVLDDGWQTNEGDWALDPRKFPNGDEDMRAFVREIRAQGLRPRLWLAPLACDPGSDILHDRPDMLLLDEEGSVQKVTWWNAFTQCPAYQPTIDFYVALTKKIIGDWGFEGLKLDGQHLNAVAPCYNPLHKHAKPTDSFEKMGDFWNAIYKAAHDANPNAVVELCPCGTAFAFHNLPATDQYPSSDPLSSWQIRHKGKSIKALIGKRSSYAGDHVELSDGRDDWATSVGIGAVISTKFTWPKDPEHTQQPLPPGGYVLTPDKEVIWRKWVDLYKKHMLPLGDYRGDLYDIGFDKPETHAISKDGAMYYTFYADDWNGALTLRGLGKGSYQVRDLFNEVDLGTVDARANTVNASFKRFLLLQATPVGAKA</sequence>
<feature type="chain" id="PRO_5011984481" evidence="3">
    <location>
        <begin position="29"/>
        <end position="697"/>
    </location>
</feature>
<feature type="signal peptide" evidence="3">
    <location>
        <begin position="1"/>
        <end position="28"/>
    </location>
</feature>
<dbReference type="PANTHER" id="PTHR43053:SF3">
    <property type="entry name" value="ALPHA-GALACTOSIDASE C-RELATED"/>
    <property type="match status" value="1"/>
</dbReference>
<dbReference type="InterPro" id="IPR013785">
    <property type="entry name" value="Aldolase_TIM"/>
</dbReference>
<dbReference type="CDD" id="cd14791">
    <property type="entry name" value="GH36"/>
    <property type="match status" value="1"/>
</dbReference>
<dbReference type="OrthoDB" id="9758822at2"/>
<dbReference type="InterPro" id="IPR017853">
    <property type="entry name" value="GH"/>
</dbReference>
<dbReference type="InterPro" id="IPR002252">
    <property type="entry name" value="Glyco_hydro_36"/>
</dbReference>
<dbReference type="AlphaFoldDB" id="A0A1T5K875"/>
<name>A0A1T5K875_9GAMM</name>
<accession>A0A1T5K875</accession>
<reference evidence="4 5" key="1">
    <citation type="submission" date="2017-02" db="EMBL/GenBank/DDBJ databases">
        <authorList>
            <person name="Peterson S.W."/>
        </authorList>
    </citation>
    <scope>NUCLEOTIDE SEQUENCE [LARGE SCALE GENOMIC DNA]</scope>
    <source>
        <strain evidence="4 5">P15</strain>
    </source>
</reference>
<evidence type="ECO:0000313" key="5">
    <source>
        <dbReference type="Proteomes" id="UP000190341"/>
    </source>
</evidence>
<dbReference type="InterPro" id="IPR006311">
    <property type="entry name" value="TAT_signal"/>
</dbReference>
<dbReference type="Gene3D" id="3.20.20.70">
    <property type="entry name" value="Aldolase class I"/>
    <property type="match status" value="1"/>
</dbReference>
<evidence type="ECO:0000256" key="3">
    <source>
        <dbReference type="SAM" id="SignalP"/>
    </source>
</evidence>
<keyword evidence="2" id="KW-0326">Glycosidase</keyword>
<gene>
    <name evidence="4" type="ORF">SAMN06296058_1462</name>
</gene>
<dbReference type="EMBL" id="FUZV01000001">
    <property type="protein sequence ID" value="SKC59886.1"/>
    <property type="molecule type" value="Genomic_DNA"/>
</dbReference>
<dbReference type="GO" id="GO:0016052">
    <property type="term" value="P:carbohydrate catabolic process"/>
    <property type="evidence" value="ECO:0007669"/>
    <property type="project" value="InterPro"/>
</dbReference>